<dbReference type="PANTHER" id="PTHR30146">
    <property type="entry name" value="LACI-RELATED TRANSCRIPTIONAL REPRESSOR"/>
    <property type="match status" value="1"/>
</dbReference>
<accession>A0A846U2W5</accession>
<organism evidence="6 7">
    <name type="scientific">Kocuria subflava</name>
    <dbReference type="NCBI Taxonomy" id="1736139"/>
    <lineage>
        <taxon>Bacteria</taxon>
        <taxon>Bacillati</taxon>
        <taxon>Actinomycetota</taxon>
        <taxon>Actinomycetes</taxon>
        <taxon>Micrococcales</taxon>
        <taxon>Micrococcaceae</taxon>
        <taxon>Kocuria</taxon>
    </lineage>
</organism>
<name>A0A846U2W5_9MICC</name>
<reference evidence="6 7" key="1">
    <citation type="submission" date="2020-02" db="EMBL/GenBank/DDBJ databases">
        <authorList>
            <person name="Sun Q."/>
        </authorList>
    </citation>
    <scope>NUCLEOTIDE SEQUENCE [LARGE SCALE GENOMIC DNA]</scope>
    <source>
        <strain evidence="6 7">YIM 13062</strain>
    </source>
</reference>
<evidence type="ECO:0000256" key="3">
    <source>
        <dbReference type="ARBA" id="ARBA00023163"/>
    </source>
</evidence>
<dbReference type="InterPro" id="IPR028082">
    <property type="entry name" value="Peripla_BP_I"/>
</dbReference>
<keyword evidence="3" id="KW-0804">Transcription</keyword>
<dbReference type="Gene3D" id="3.40.50.2300">
    <property type="match status" value="2"/>
</dbReference>
<protein>
    <submittedName>
        <fullName evidence="6">LacI family transcriptional regulator</fullName>
    </submittedName>
</protein>
<proteinExistence type="predicted"/>
<evidence type="ECO:0000313" key="7">
    <source>
        <dbReference type="Proteomes" id="UP000521379"/>
    </source>
</evidence>
<keyword evidence="1" id="KW-0805">Transcription regulation</keyword>
<dbReference type="Proteomes" id="UP000521379">
    <property type="component" value="Unassembled WGS sequence"/>
</dbReference>
<evidence type="ECO:0000256" key="1">
    <source>
        <dbReference type="ARBA" id="ARBA00023015"/>
    </source>
</evidence>
<feature type="compositionally biased region" description="Basic and acidic residues" evidence="4">
    <location>
        <begin position="1"/>
        <end position="18"/>
    </location>
</feature>
<dbReference type="Gene3D" id="1.10.260.40">
    <property type="entry name" value="lambda repressor-like DNA-binding domains"/>
    <property type="match status" value="1"/>
</dbReference>
<dbReference type="Pfam" id="PF13377">
    <property type="entry name" value="Peripla_BP_3"/>
    <property type="match status" value="1"/>
</dbReference>
<keyword evidence="2" id="KW-0238">DNA-binding</keyword>
<dbReference type="CDD" id="cd01392">
    <property type="entry name" value="HTH_LacI"/>
    <property type="match status" value="1"/>
</dbReference>
<dbReference type="InterPro" id="IPR000843">
    <property type="entry name" value="HTH_LacI"/>
</dbReference>
<evidence type="ECO:0000313" key="6">
    <source>
        <dbReference type="EMBL" id="NKE09051.1"/>
    </source>
</evidence>
<dbReference type="PANTHER" id="PTHR30146:SF109">
    <property type="entry name" value="HTH-TYPE TRANSCRIPTIONAL REGULATOR GALS"/>
    <property type="match status" value="1"/>
</dbReference>
<dbReference type="PROSITE" id="PS50932">
    <property type="entry name" value="HTH_LACI_2"/>
    <property type="match status" value="1"/>
</dbReference>
<comment type="caution">
    <text evidence="6">The sequence shown here is derived from an EMBL/GenBank/DDBJ whole genome shotgun (WGS) entry which is preliminary data.</text>
</comment>
<dbReference type="EMBL" id="JAAVUN010000004">
    <property type="protein sequence ID" value="NKE09051.1"/>
    <property type="molecule type" value="Genomic_DNA"/>
</dbReference>
<dbReference type="SUPFAM" id="SSF53822">
    <property type="entry name" value="Periplasmic binding protein-like I"/>
    <property type="match status" value="1"/>
</dbReference>
<dbReference type="SMART" id="SM00354">
    <property type="entry name" value="HTH_LACI"/>
    <property type="match status" value="1"/>
</dbReference>
<feature type="domain" description="HTH lacI-type" evidence="5">
    <location>
        <begin position="41"/>
        <end position="95"/>
    </location>
</feature>
<feature type="region of interest" description="Disordered" evidence="4">
    <location>
        <begin position="1"/>
        <end position="41"/>
    </location>
</feature>
<dbReference type="GO" id="GO:0000976">
    <property type="term" value="F:transcription cis-regulatory region binding"/>
    <property type="evidence" value="ECO:0007669"/>
    <property type="project" value="TreeGrafter"/>
</dbReference>
<evidence type="ECO:0000256" key="2">
    <source>
        <dbReference type="ARBA" id="ARBA00023125"/>
    </source>
</evidence>
<evidence type="ECO:0000256" key="4">
    <source>
        <dbReference type="SAM" id="MobiDB-lite"/>
    </source>
</evidence>
<dbReference type="AlphaFoldDB" id="A0A846U2W5"/>
<dbReference type="InterPro" id="IPR010982">
    <property type="entry name" value="Lambda_DNA-bd_dom_sf"/>
</dbReference>
<evidence type="ECO:0000259" key="5">
    <source>
        <dbReference type="PROSITE" id="PS50932"/>
    </source>
</evidence>
<dbReference type="SUPFAM" id="SSF47413">
    <property type="entry name" value="lambda repressor-like DNA-binding domains"/>
    <property type="match status" value="1"/>
</dbReference>
<gene>
    <name evidence="6" type="ORF">GTW58_03645</name>
</gene>
<dbReference type="Pfam" id="PF00356">
    <property type="entry name" value="LacI"/>
    <property type="match status" value="1"/>
</dbReference>
<dbReference type="GO" id="GO:0003700">
    <property type="term" value="F:DNA-binding transcription factor activity"/>
    <property type="evidence" value="ECO:0007669"/>
    <property type="project" value="TreeGrafter"/>
</dbReference>
<dbReference type="InterPro" id="IPR046335">
    <property type="entry name" value="LacI/GalR-like_sensor"/>
</dbReference>
<dbReference type="CDD" id="cd06267">
    <property type="entry name" value="PBP1_LacI_sugar_binding-like"/>
    <property type="match status" value="1"/>
</dbReference>
<sequence length="375" mass="40306">MSAPVRETRWVNHDHSTNEADPGDQRSGAAQPRRRSRGSAPTIYDVAKLAGVAPSTVSRAFARPGRVSYETAERIREAADELGYRARTISRNADGRTGSQMIALVVTDISNPAFFDLIRGAEEAAAEAGYTLLLANSQESDRREREALERVLPLVDGVLLTSSRMSDSAIRMTAKQKPTIIMNRAVSGVVSVVTDNPTGTRRAVEHLAAQGCKDITYVAGPEASWADGMRWRAVREAGVEHHLRIHRIGPATPTVAGGRAAALAWSANRTPGVICYNDLVAMGFVRTVHEMGLQVPDDVAVIGYDNIMYLSFLSPSMSTIAAPMHAVGTTAAKNLVAMIKGALPTSNRPLVLPTKLVVRESSDIRGHFDSVTAVS</sequence>
<keyword evidence="7" id="KW-1185">Reference proteome</keyword>